<organism evidence="8 9">
    <name type="scientific">Pseudomarimonas arenosa</name>
    <dbReference type="NCBI Taxonomy" id="2774145"/>
    <lineage>
        <taxon>Bacteria</taxon>
        <taxon>Pseudomonadati</taxon>
        <taxon>Pseudomonadota</taxon>
        <taxon>Gammaproteobacteria</taxon>
        <taxon>Lysobacterales</taxon>
        <taxon>Lysobacteraceae</taxon>
        <taxon>Pseudomarimonas</taxon>
    </lineage>
</organism>
<name>A0AAW3ZF01_9GAMM</name>
<feature type="coiled-coil region" evidence="4">
    <location>
        <begin position="218"/>
        <end position="277"/>
    </location>
</feature>
<accession>A0AAW3ZF01</accession>
<dbReference type="InterPro" id="IPR003660">
    <property type="entry name" value="HAMP_dom"/>
</dbReference>
<feature type="region of interest" description="Disordered" evidence="5">
    <location>
        <begin position="491"/>
        <end position="545"/>
    </location>
</feature>
<dbReference type="Proteomes" id="UP000613768">
    <property type="component" value="Unassembled WGS sequence"/>
</dbReference>
<comment type="caution">
    <text evidence="8">The sequence shown here is derived from an EMBL/GenBank/DDBJ whole genome shotgun (WGS) entry which is preliminary data.</text>
</comment>
<evidence type="ECO:0000256" key="4">
    <source>
        <dbReference type="SAM" id="Coils"/>
    </source>
</evidence>
<evidence type="ECO:0000313" key="9">
    <source>
        <dbReference type="Proteomes" id="UP000613768"/>
    </source>
</evidence>
<keyword evidence="4" id="KW-0175">Coiled coil</keyword>
<feature type="coiled-coil region" evidence="4">
    <location>
        <begin position="438"/>
        <end position="476"/>
    </location>
</feature>
<keyword evidence="1" id="KW-0488">Methylation</keyword>
<keyword evidence="9" id="KW-1185">Reference proteome</keyword>
<dbReference type="Gene3D" id="1.10.287.950">
    <property type="entry name" value="Methyl-accepting chemotaxis protein"/>
    <property type="match status" value="1"/>
</dbReference>
<proteinExistence type="inferred from homology"/>
<dbReference type="AlphaFoldDB" id="A0AAW3ZF01"/>
<feature type="compositionally biased region" description="Acidic residues" evidence="5">
    <location>
        <begin position="494"/>
        <end position="545"/>
    </location>
</feature>
<dbReference type="SMART" id="SM00283">
    <property type="entry name" value="MA"/>
    <property type="match status" value="1"/>
</dbReference>
<dbReference type="GO" id="GO:0005886">
    <property type="term" value="C:plasma membrane"/>
    <property type="evidence" value="ECO:0007669"/>
    <property type="project" value="TreeGrafter"/>
</dbReference>
<dbReference type="InterPro" id="IPR041395">
    <property type="entry name" value="McpB_HAMP_3rd"/>
</dbReference>
<feature type="domain" description="HAMP" evidence="7">
    <location>
        <begin position="187"/>
        <end position="233"/>
    </location>
</feature>
<dbReference type="Pfam" id="PF18947">
    <property type="entry name" value="HAMP_2"/>
    <property type="match status" value="1"/>
</dbReference>
<evidence type="ECO:0000256" key="1">
    <source>
        <dbReference type="ARBA" id="ARBA00022481"/>
    </source>
</evidence>
<dbReference type="CDD" id="cd11386">
    <property type="entry name" value="MCP_signal"/>
    <property type="match status" value="1"/>
</dbReference>
<dbReference type="InterPro" id="IPR004089">
    <property type="entry name" value="MCPsignal_dom"/>
</dbReference>
<sequence length="545" mass="57870">MKQLGGEPGYAAEIVRRIASGDLHREVKVHTSGQSLLGDMKALQQQLEGLINAQVELGKKFAQGETDARLPSEGLQGGYREMATAVNTIADGLMETQSAVLDVVRHYARGNFTVDMQRLPGKQAQITHAMDEVKTQLSAVKDDILRLSDAAGRGDFRARGDSSRFEFDFREMVAALNRLMEQADAGLTDVGNLLGAIAKGDLAQSVEQDYEGAFGSLADDANATVRQLRRIIERIKETTDAIQTAAGEIADGNSDLSVRTEQQAANLEETASSMEELTSTVKQNAENSRQARQLAVGAAQVAARGGEVVGQVVTTMQGITASSKKIGDIIGVIDGIAFQTNILALNAAVEAARAGEQGRGFAVVASEVRSLAQRSAEAAKEIKGLIAESVKTVQTGADLVDDAGKTMHEIVASVQRVTDIMSEISAASEEQSAGIELVNQTIAQMDEATQQNAALVEEASAAARALAEQADRLADAVAAFRLAANDQVGTGFGLDDEQDDDDAELDSTQDGEQDEDDATVDDIDQSADDEQDQDEAADDDQDDRN</sequence>
<reference evidence="8 9" key="1">
    <citation type="submission" date="2020-09" db="EMBL/GenBank/DDBJ databases">
        <title>Pseudoxanthomonas sp. CAU 1598 isolated from sand of Yaerae Beach.</title>
        <authorList>
            <person name="Kim W."/>
        </authorList>
    </citation>
    <scope>NUCLEOTIDE SEQUENCE [LARGE SCALE GENOMIC DNA]</scope>
    <source>
        <strain evidence="8 9">CAU 1598</strain>
    </source>
</reference>
<evidence type="ECO:0000259" key="7">
    <source>
        <dbReference type="PROSITE" id="PS50885"/>
    </source>
</evidence>
<evidence type="ECO:0000259" key="6">
    <source>
        <dbReference type="PROSITE" id="PS50111"/>
    </source>
</evidence>
<dbReference type="FunFam" id="1.10.287.950:FF:000002">
    <property type="entry name" value="Methyl-accepting chemotaxis protein"/>
    <property type="match status" value="1"/>
</dbReference>
<dbReference type="PANTHER" id="PTHR43531">
    <property type="entry name" value="PROTEIN ICFG"/>
    <property type="match status" value="1"/>
</dbReference>
<dbReference type="Pfam" id="PF18575">
    <property type="entry name" value="HAMP_N3"/>
    <property type="match status" value="1"/>
</dbReference>
<evidence type="ECO:0008006" key="10">
    <source>
        <dbReference type="Google" id="ProtNLM"/>
    </source>
</evidence>
<gene>
    <name evidence="8" type="ORF">IFO71_03070</name>
</gene>
<dbReference type="GO" id="GO:0007165">
    <property type="term" value="P:signal transduction"/>
    <property type="evidence" value="ECO:0007669"/>
    <property type="project" value="UniProtKB-KW"/>
</dbReference>
<dbReference type="SMART" id="SM00304">
    <property type="entry name" value="HAMP"/>
    <property type="match status" value="2"/>
</dbReference>
<evidence type="ECO:0000256" key="3">
    <source>
        <dbReference type="PROSITE-ProRule" id="PRU00284"/>
    </source>
</evidence>
<dbReference type="PROSITE" id="PS50111">
    <property type="entry name" value="CHEMOTAXIS_TRANSDUC_2"/>
    <property type="match status" value="1"/>
</dbReference>
<evidence type="ECO:0000256" key="2">
    <source>
        <dbReference type="ARBA" id="ARBA00029447"/>
    </source>
</evidence>
<protein>
    <recommendedName>
        <fullName evidence="10">Methyl-accepting chemotaxis protein</fullName>
    </recommendedName>
</protein>
<feature type="domain" description="Methyl-accepting transducer" evidence="6">
    <location>
        <begin position="238"/>
        <end position="467"/>
    </location>
</feature>
<dbReference type="Pfam" id="PF00015">
    <property type="entry name" value="MCPsignal"/>
    <property type="match status" value="1"/>
</dbReference>
<dbReference type="Gene3D" id="1.20.120.1530">
    <property type="match status" value="2"/>
</dbReference>
<dbReference type="GO" id="GO:0004888">
    <property type="term" value="F:transmembrane signaling receptor activity"/>
    <property type="evidence" value="ECO:0007669"/>
    <property type="project" value="TreeGrafter"/>
</dbReference>
<dbReference type="GO" id="GO:0006935">
    <property type="term" value="P:chemotaxis"/>
    <property type="evidence" value="ECO:0007669"/>
    <property type="project" value="TreeGrafter"/>
</dbReference>
<keyword evidence="3" id="KW-0807">Transducer</keyword>
<dbReference type="SUPFAM" id="SSF58104">
    <property type="entry name" value="Methyl-accepting chemotaxis protein (MCP) signaling domain"/>
    <property type="match status" value="1"/>
</dbReference>
<evidence type="ECO:0000256" key="5">
    <source>
        <dbReference type="SAM" id="MobiDB-lite"/>
    </source>
</evidence>
<dbReference type="PROSITE" id="PS50885">
    <property type="entry name" value="HAMP"/>
    <property type="match status" value="1"/>
</dbReference>
<dbReference type="PANTHER" id="PTHR43531:SF14">
    <property type="entry name" value="METHYL-ACCEPTING CHEMOTAXIS PROTEIN I-RELATED"/>
    <property type="match status" value="1"/>
</dbReference>
<dbReference type="EMBL" id="JACYTR010000004">
    <property type="protein sequence ID" value="MBD8524713.1"/>
    <property type="molecule type" value="Genomic_DNA"/>
</dbReference>
<dbReference type="InterPro" id="IPR051310">
    <property type="entry name" value="MCP_chemotaxis"/>
</dbReference>
<comment type="similarity">
    <text evidence="2">Belongs to the methyl-accepting chemotaxis (MCP) protein family.</text>
</comment>
<evidence type="ECO:0000313" key="8">
    <source>
        <dbReference type="EMBL" id="MBD8524713.1"/>
    </source>
</evidence>